<keyword evidence="4 6" id="KW-1133">Transmembrane helix</keyword>
<dbReference type="Pfam" id="PF03073">
    <property type="entry name" value="TspO_MBR"/>
    <property type="match status" value="1"/>
</dbReference>
<dbReference type="GO" id="GO:0016020">
    <property type="term" value="C:membrane"/>
    <property type="evidence" value="ECO:0007669"/>
    <property type="project" value="UniProtKB-SubCell"/>
</dbReference>
<evidence type="ECO:0000256" key="1">
    <source>
        <dbReference type="ARBA" id="ARBA00004141"/>
    </source>
</evidence>
<feature type="transmembrane region" description="Helical" evidence="6">
    <location>
        <begin position="78"/>
        <end position="97"/>
    </location>
</feature>
<keyword evidence="5 6" id="KW-0472">Membrane</keyword>
<dbReference type="AlphaFoldDB" id="A0A2H0VC24"/>
<dbReference type="CDD" id="cd15904">
    <property type="entry name" value="TSPO_MBR"/>
    <property type="match status" value="1"/>
</dbReference>
<reference evidence="8" key="1">
    <citation type="submission" date="2017-09" db="EMBL/GenBank/DDBJ databases">
        <title>Depth-based differentiation of microbial function through sediment-hosted aquifers and enrichment of novel symbionts in the deep terrestrial subsurface.</title>
        <authorList>
            <person name="Probst A.J."/>
            <person name="Ladd B."/>
            <person name="Jarett J.K."/>
            <person name="Geller-Mcgrath D.E."/>
            <person name="Sieber C.M.K."/>
            <person name="Emerson J.B."/>
            <person name="Anantharaman K."/>
            <person name="Thomas B.C."/>
            <person name="Malmstrom R."/>
            <person name="Stieglmeier M."/>
            <person name="Klingl A."/>
            <person name="Woyke T."/>
            <person name="Ryan C.M."/>
            <person name="Banfield J.F."/>
        </authorList>
    </citation>
    <scope>NUCLEOTIDE SEQUENCE [LARGE SCALE GENOMIC DNA]</scope>
</reference>
<feature type="transmembrane region" description="Helical" evidence="6">
    <location>
        <begin position="131"/>
        <end position="154"/>
    </location>
</feature>
<organism evidence="7 8">
    <name type="scientific">Candidatus Falkowbacteria bacterium CG10_big_fil_rev_8_21_14_0_10_37_18</name>
    <dbReference type="NCBI Taxonomy" id="1974562"/>
    <lineage>
        <taxon>Bacteria</taxon>
        <taxon>Candidatus Falkowiibacteriota</taxon>
    </lineage>
</organism>
<evidence type="ECO:0000256" key="5">
    <source>
        <dbReference type="ARBA" id="ARBA00023136"/>
    </source>
</evidence>
<dbReference type="PIRSF" id="PIRSF005859">
    <property type="entry name" value="PBR"/>
    <property type="match status" value="1"/>
</dbReference>
<feature type="transmembrane region" description="Helical" evidence="6">
    <location>
        <begin position="103"/>
        <end position="124"/>
    </location>
</feature>
<comment type="subcellular location">
    <subcellularLocation>
        <location evidence="1">Membrane</location>
        <topology evidence="1">Multi-pass membrane protein</topology>
    </subcellularLocation>
</comment>
<dbReference type="PANTHER" id="PTHR10057">
    <property type="entry name" value="PERIPHERAL-TYPE BENZODIAZEPINE RECEPTOR"/>
    <property type="match status" value="1"/>
</dbReference>
<dbReference type="Proteomes" id="UP000229972">
    <property type="component" value="Unassembled WGS sequence"/>
</dbReference>
<dbReference type="Gene3D" id="1.20.1260.100">
    <property type="entry name" value="TspO/MBR protein"/>
    <property type="match status" value="1"/>
</dbReference>
<comment type="caution">
    <text evidence="7">The sequence shown here is derived from an EMBL/GenBank/DDBJ whole genome shotgun (WGS) entry which is preliminary data.</text>
</comment>
<evidence type="ECO:0000256" key="6">
    <source>
        <dbReference type="SAM" id="Phobius"/>
    </source>
</evidence>
<dbReference type="InterPro" id="IPR038330">
    <property type="entry name" value="TspO/MBR-related_sf"/>
</dbReference>
<sequence>MKFVNLIVFILISQLAGVIGSVFTASAIPTWYAVLNKPSFNPPGWIFGPVWIILYTLMGIASYLIWKKRAEGKLPQMALILFFVHLAFNALWSIIFFGLHNPMWAFFEIIILWIMIVVLNVLFYKIDKRAAYLLIPYLLWVSFAAFLNFSIWMLN</sequence>
<evidence type="ECO:0000313" key="8">
    <source>
        <dbReference type="Proteomes" id="UP000229972"/>
    </source>
</evidence>
<dbReference type="GO" id="GO:0033013">
    <property type="term" value="P:tetrapyrrole metabolic process"/>
    <property type="evidence" value="ECO:0007669"/>
    <property type="project" value="UniProtKB-ARBA"/>
</dbReference>
<evidence type="ECO:0000256" key="2">
    <source>
        <dbReference type="ARBA" id="ARBA00007524"/>
    </source>
</evidence>
<comment type="similarity">
    <text evidence="2">Belongs to the TspO/BZRP family.</text>
</comment>
<protein>
    <submittedName>
        <fullName evidence="7">TspO protein</fullName>
    </submittedName>
</protein>
<dbReference type="EMBL" id="PFAL01000003">
    <property type="protein sequence ID" value="PIR95850.1"/>
    <property type="molecule type" value="Genomic_DNA"/>
</dbReference>
<dbReference type="PANTHER" id="PTHR10057:SF0">
    <property type="entry name" value="TRANSLOCATOR PROTEIN"/>
    <property type="match status" value="1"/>
</dbReference>
<keyword evidence="3 6" id="KW-0812">Transmembrane</keyword>
<feature type="transmembrane region" description="Helical" evidence="6">
    <location>
        <begin position="43"/>
        <end position="66"/>
    </location>
</feature>
<proteinExistence type="inferred from homology"/>
<accession>A0A2H0VC24</accession>
<dbReference type="InterPro" id="IPR004307">
    <property type="entry name" value="TspO_MBR"/>
</dbReference>
<evidence type="ECO:0000313" key="7">
    <source>
        <dbReference type="EMBL" id="PIR95850.1"/>
    </source>
</evidence>
<gene>
    <name evidence="7" type="ORF">COT93_00220</name>
</gene>
<evidence type="ECO:0000256" key="4">
    <source>
        <dbReference type="ARBA" id="ARBA00022989"/>
    </source>
</evidence>
<evidence type="ECO:0000256" key="3">
    <source>
        <dbReference type="ARBA" id="ARBA00022692"/>
    </source>
</evidence>
<name>A0A2H0VC24_9BACT</name>
<dbReference type="FunFam" id="1.20.1260.100:FF:000001">
    <property type="entry name" value="translocator protein 2"/>
    <property type="match status" value="1"/>
</dbReference>